<feature type="binding site" evidence="16">
    <location>
        <position position="185"/>
    </location>
    <ligand>
        <name>substrate</name>
    </ligand>
</feature>
<dbReference type="Proteomes" id="UP000032233">
    <property type="component" value="Unassembled WGS sequence"/>
</dbReference>
<dbReference type="SUPFAM" id="SSF53067">
    <property type="entry name" value="Actin-like ATPase domain"/>
    <property type="match status" value="2"/>
</dbReference>
<comment type="pathway">
    <text evidence="4 16">Cofactor biosynthesis; coenzyme A biosynthesis; CoA from (R)-pantothenate: step 1/5.</text>
</comment>
<dbReference type="CDD" id="cd24015">
    <property type="entry name" value="ASKHA_NBD_PanK-III"/>
    <property type="match status" value="1"/>
</dbReference>
<dbReference type="PANTHER" id="PTHR34265:SF1">
    <property type="entry name" value="TYPE III PANTOTHENATE KINASE"/>
    <property type="match status" value="1"/>
</dbReference>
<dbReference type="PANTHER" id="PTHR34265">
    <property type="entry name" value="TYPE III PANTOTHENATE KINASE"/>
    <property type="match status" value="1"/>
</dbReference>
<feature type="binding site" evidence="16">
    <location>
        <begin position="6"/>
        <end position="13"/>
    </location>
    <ligand>
        <name>ATP</name>
        <dbReference type="ChEBI" id="CHEBI:30616"/>
    </ligand>
</feature>
<evidence type="ECO:0000256" key="2">
    <source>
        <dbReference type="ARBA" id="ARBA00001958"/>
    </source>
</evidence>
<keyword evidence="13 16" id="KW-0173">Coenzyme A biosynthesis</keyword>
<evidence type="ECO:0000256" key="14">
    <source>
        <dbReference type="ARBA" id="ARBA00038036"/>
    </source>
</evidence>
<evidence type="ECO:0000256" key="16">
    <source>
        <dbReference type="HAMAP-Rule" id="MF_01274"/>
    </source>
</evidence>
<comment type="subcellular location">
    <subcellularLocation>
        <location evidence="3 16">Cytoplasm</location>
    </subcellularLocation>
</comment>
<comment type="cofactor">
    <cofactor evidence="2">
        <name>K(+)</name>
        <dbReference type="ChEBI" id="CHEBI:29103"/>
    </cofactor>
</comment>
<evidence type="ECO:0000256" key="13">
    <source>
        <dbReference type="ARBA" id="ARBA00022993"/>
    </source>
</evidence>
<accession>A0A0D2HNB6</accession>
<evidence type="ECO:0000256" key="10">
    <source>
        <dbReference type="ARBA" id="ARBA00022777"/>
    </source>
</evidence>
<dbReference type="AlphaFoldDB" id="A0A0D2HNB6"/>
<dbReference type="NCBIfam" id="TIGR00671">
    <property type="entry name" value="baf"/>
    <property type="match status" value="1"/>
</dbReference>
<dbReference type="NCBIfam" id="NF009848">
    <property type="entry name" value="PRK13318.1-6"/>
    <property type="match status" value="1"/>
</dbReference>
<dbReference type="EMBL" id="AZAC01000035">
    <property type="protein sequence ID" value="KIX12023.1"/>
    <property type="molecule type" value="Genomic_DNA"/>
</dbReference>
<keyword evidence="16" id="KW-0479">Metal-binding</keyword>
<dbReference type="InParanoid" id="A0A0D2HNB6"/>
<feature type="binding site" evidence="16">
    <location>
        <begin position="107"/>
        <end position="110"/>
    </location>
    <ligand>
        <name>substrate</name>
    </ligand>
</feature>
<dbReference type="GO" id="GO:0015937">
    <property type="term" value="P:coenzyme A biosynthetic process"/>
    <property type="evidence" value="ECO:0007669"/>
    <property type="project" value="UniProtKB-UniRule"/>
</dbReference>
<dbReference type="GO" id="GO:0005737">
    <property type="term" value="C:cytoplasm"/>
    <property type="evidence" value="ECO:0007669"/>
    <property type="project" value="UniProtKB-SubCell"/>
</dbReference>
<comment type="subunit">
    <text evidence="5 16">Homodimer.</text>
</comment>
<evidence type="ECO:0000256" key="15">
    <source>
        <dbReference type="ARBA" id="ARBA00040883"/>
    </source>
</evidence>
<evidence type="ECO:0000313" key="18">
    <source>
        <dbReference type="Proteomes" id="UP000032233"/>
    </source>
</evidence>
<evidence type="ECO:0000256" key="1">
    <source>
        <dbReference type="ARBA" id="ARBA00001206"/>
    </source>
</evidence>
<comment type="caution">
    <text evidence="17">The sequence shown here is derived from an EMBL/GenBank/DDBJ whole genome shotgun (WGS) entry which is preliminary data.</text>
</comment>
<evidence type="ECO:0000256" key="6">
    <source>
        <dbReference type="ARBA" id="ARBA00012102"/>
    </source>
</evidence>
<evidence type="ECO:0000256" key="4">
    <source>
        <dbReference type="ARBA" id="ARBA00005225"/>
    </source>
</evidence>
<comment type="catalytic activity">
    <reaction evidence="1 16">
        <text>(R)-pantothenate + ATP = (R)-4'-phosphopantothenate + ADP + H(+)</text>
        <dbReference type="Rhea" id="RHEA:16373"/>
        <dbReference type="ChEBI" id="CHEBI:10986"/>
        <dbReference type="ChEBI" id="CHEBI:15378"/>
        <dbReference type="ChEBI" id="CHEBI:29032"/>
        <dbReference type="ChEBI" id="CHEBI:30616"/>
        <dbReference type="ChEBI" id="CHEBI:456216"/>
        <dbReference type="EC" id="2.7.1.33"/>
    </reaction>
</comment>
<dbReference type="HAMAP" id="MF_01274">
    <property type="entry name" value="Pantothen_kinase_3"/>
    <property type="match status" value="1"/>
</dbReference>
<dbReference type="EC" id="2.7.1.33" evidence="6 16"/>
<keyword evidence="8 16" id="KW-0808">Transferase</keyword>
<dbReference type="GO" id="GO:0004594">
    <property type="term" value="F:pantothenate kinase activity"/>
    <property type="evidence" value="ECO:0007669"/>
    <property type="project" value="UniProtKB-UniRule"/>
</dbReference>
<keyword evidence="12 16" id="KW-0630">Potassium</keyword>
<comment type="cofactor">
    <cofactor evidence="16">
        <name>NH4(+)</name>
        <dbReference type="ChEBI" id="CHEBI:28938"/>
    </cofactor>
    <cofactor evidence="16">
        <name>K(+)</name>
        <dbReference type="ChEBI" id="CHEBI:29103"/>
    </cofactor>
    <text evidence="16">A monovalent cation. Ammonium or potassium.</text>
</comment>
<dbReference type="PATRIC" id="fig|1429043.3.peg.4498"/>
<keyword evidence="11 16" id="KW-0067">ATP-binding</keyword>
<dbReference type="GO" id="GO:0046872">
    <property type="term" value="F:metal ion binding"/>
    <property type="evidence" value="ECO:0007669"/>
    <property type="project" value="UniProtKB-KW"/>
</dbReference>
<dbReference type="OrthoDB" id="9804707at2"/>
<evidence type="ECO:0000256" key="9">
    <source>
        <dbReference type="ARBA" id="ARBA00022741"/>
    </source>
</evidence>
<organism evidence="17 18">
    <name type="scientific">Dethiosulfatarculus sandiegensis</name>
    <dbReference type="NCBI Taxonomy" id="1429043"/>
    <lineage>
        <taxon>Bacteria</taxon>
        <taxon>Pseudomonadati</taxon>
        <taxon>Thermodesulfobacteriota</taxon>
        <taxon>Desulfarculia</taxon>
        <taxon>Desulfarculales</taxon>
        <taxon>Desulfarculaceae</taxon>
        <taxon>Dethiosulfatarculus</taxon>
    </lineage>
</organism>
<comment type="similarity">
    <text evidence="14 16">Belongs to the type III pantothenate kinase family.</text>
</comment>
<keyword evidence="9 16" id="KW-0547">Nucleotide-binding</keyword>
<protein>
    <recommendedName>
        <fullName evidence="15 16">Type III pantothenate kinase</fullName>
        <ecNumber evidence="6 16">2.7.1.33</ecNumber>
    </recommendedName>
    <alternativeName>
        <fullName evidence="16">PanK-III</fullName>
    </alternativeName>
    <alternativeName>
        <fullName evidence="16">Pantothenic acid kinase</fullName>
    </alternativeName>
</protein>
<feature type="active site" description="Proton acceptor" evidence="16">
    <location>
        <position position="109"/>
    </location>
</feature>
<evidence type="ECO:0000256" key="5">
    <source>
        <dbReference type="ARBA" id="ARBA00011738"/>
    </source>
</evidence>
<evidence type="ECO:0000256" key="12">
    <source>
        <dbReference type="ARBA" id="ARBA00022958"/>
    </source>
</evidence>
<feature type="binding site" evidence="16">
    <location>
        <position position="100"/>
    </location>
    <ligand>
        <name>substrate</name>
    </ligand>
</feature>
<dbReference type="Pfam" id="PF03309">
    <property type="entry name" value="Pan_kinase"/>
    <property type="match status" value="1"/>
</dbReference>
<keyword evidence="7 16" id="KW-0963">Cytoplasm</keyword>
<comment type="function">
    <text evidence="16">Catalyzes the phosphorylation of pantothenate (Pan), the first step in CoA biosynthesis.</text>
</comment>
<evidence type="ECO:0000313" key="17">
    <source>
        <dbReference type="EMBL" id="KIX12023.1"/>
    </source>
</evidence>
<dbReference type="InterPro" id="IPR004619">
    <property type="entry name" value="Type_III_PanK"/>
</dbReference>
<dbReference type="RefSeq" id="WP_044351187.1">
    <property type="nucleotide sequence ID" value="NZ_AZAC01000035.1"/>
</dbReference>
<evidence type="ECO:0000256" key="11">
    <source>
        <dbReference type="ARBA" id="ARBA00022840"/>
    </source>
</evidence>
<dbReference type="GO" id="GO:0005524">
    <property type="term" value="F:ATP binding"/>
    <property type="evidence" value="ECO:0007669"/>
    <property type="project" value="UniProtKB-UniRule"/>
</dbReference>
<sequence>MLLVIDIGNTHSVLGIYRDNELQAHWRLHTNRERTSDELGVLLINLFASSPYSIESIQGVIISSVVPPVNNTFINLCQRYFKTKPLFVGPGIKTGMPILYENPKEVGADRIVNAVAAFERYKQDMIVVDFGTATTFDCISAQGQYLGGAIVPGIMISCEALFQRASKLPRVEIFKCPTSVVAKDTISSMNAGIVYGYAGLVDGLVQAINRERGIKCKVIATGGLAPLIASQSQAIEEVDQLLTLEGLRILYQRNQ</sequence>
<evidence type="ECO:0000256" key="3">
    <source>
        <dbReference type="ARBA" id="ARBA00004496"/>
    </source>
</evidence>
<feature type="binding site" evidence="16">
    <location>
        <position position="132"/>
    </location>
    <ligand>
        <name>ATP</name>
        <dbReference type="ChEBI" id="CHEBI:30616"/>
    </ligand>
</feature>
<keyword evidence="18" id="KW-1185">Reference proteome</keyword>
<reference evidence="17 18" key="1">
    <citation type="submission" date="2013-11" db="EMBL/GenBank/DDBJ databases">
        <title>Metagenomic analysis of a methanogenic consortium involved in long chain n-alkane degradation.</title>
        <authorList>
            <person name="Davidova I.A."/>
            <person name="Callaghan A.V."/>
            <person name="Wawrik B."/>
            <person name="Pruitt S."/>
            <person name="Marks C."/>
            <person name="Duncan K.E."/>
            <person name="Suflita J.M."/>
        </authorList>
    </citation>
    <scope>NUCLEOTIDE SEQUENCE [LARGE SCALE GENOMIC DNA]</scope>
    <source>
        <strain evidence="17 18">SPR</strain>
    </source>
</reference>
<evidence type="ECO:0000256" key="8">
    <source>
        <dbReference type="ARBA" id="ARBA00022679"/>
    </source>
</evidence>
<dbReference type="NCBIfam" id="NF009855">
    <property type="entry name" value="PRK13321.1"/>
    <property type="match status" value="1"/>
</dbReference>
<keyword evidence="10 16" id="KW-0418">Kinase</keyword>
<feature type="binding site" evidence="16">
    <location>
        <position position="129"/>
    </location>
    <ligand>
        <name>K(+)</name>
        <dbReference type="ChEBI" id="CHEBI:29103"/>
    </ligand>
</feature>
<dbReference type="UniPathway" id="UPA00241">
    <property type="reaction ID" value="UER00352"/>
</dbReference>
<dbReference type="STRING" id="1429043.X474_21215"/>
<dbReference type="InterPro" id="IPR043129">
    <property type="entry name" value="ATPase_NBD"/>
</dbReference>
<dbReference type="Gene3D" id="3.30.420.40">
    <property type="match status" value="2"/>
</dbReference>
<name>A0A0D2HNB6_9BACT</name>
<evidence type="ECO:0000256" key="7">
    <source>
        <dbReference type="ARBA" id="ARBA00022490"/>
    </source>
</evidence>
<gene>
    <name evidence="16" type="primary">coaX</name>
    <name evidence="17" type="ORF">X474_21215</name>
</gene>
<proteinExistence type="inferred from homology"/>